<evidence type="ECO:0000259" key="10">
    <source>
        <dbReference type="Pfam" id="PF00745"/>
    </source>
</evidence>
<dbReference type="NCBIfam" id="TIGR01035">
    <property type="entry name" value="hemA"/>
    <property type="match status" value="1"/>
</dbReference>
<feature type="binding site" evidence="8">
    <location>
        <begin position="189"/>
        <end position="194"/>
    </location>
    <ligand>
        <name>NADP(+)</name>
        <dbReference type="ChEBI" id="CHEBI:58349"/>
    </ligand>
</feature>
<dbReference type="PANTHER" id="PTHR43013">
    <property type="entry name" value="GLUTAMYL-TRNA REDUCTASE"/>
    <property type="match status" value="1"/>
</dbReference>
<evidence type="ECO:0000259" key="12">
    <source>
        <dbReference type="Pfam" id="PF05201"/>
    </source>
</evidence>
<dbReference type="InterPro" id="IPR006151">
    <property type="entry name" value="Shikm_DH/Glu-tRNA_Rdtase"/>
</dbReference>
<evidence type="ECO:0000256" key="6">
    <source>
        <dbReference type="ARBA" id="ARBA00023244"/>
    </source>
</evidence>
<protein>
    <recommendedName>
        <fullName evidence="3 8">Glutamyl-tRNA reductase</fullName>
        <shortName evidence="8">GluTR</shortName>
        <ecNumber evidence="3 8">1.2.1.70</ecNumber>
    </recommendedName>
</protein>
<comment type="subunit">
    <text evidence="8">Homodimer.</text>
</comment>
<dbReference type="SUPFAM" id="SSF51735">
    <property type="entry name" value="NAD(P)-binding Rossmann-fold domains"/>
    <property type="match status" value="1"/>
</dbReference>
<comment type="catalytic activity">
    <reaction evidence="7 8 9">
        <text>(S)-4-amino-5-oxopentanoate + tRNA(Glu) + NADP(+) = L-glutamyl-tRNA(Glu) + NADPH + H(+)</text>
        <dbReference type="Rhea" id="RHEA:12344"/>
        <dbReference type="Rhea" id="RHEA-COMP:9663"/>
        <dbReference type="Rhea" id="RHEA-COMP:9680"/>
        <dbReference type="ChEBI" id="CHEBI:15378"/>
        <dbReference type="ChEBI" id="CHEBI:57501"/>
        <dbReference type="ChEBI" id="CHEBI:57783"/>
        <dbReference type="ChEBI" id="CHEBI:58349"/>
        <dbReference type="ChEBI" id="CHEBI:78442"/>
        <dbReference type="ChEBI" id="CHEBI:78520"/>
        <dbReference type="EC" id="1.2.1.70"/>
    </reaction>
</comment>
<gene>
    <name evidence="8 13" type="primary">hemA</name>
    <name evidence="13" type="ORF">QOZ88_01960</name>
</gene>
<dbReference type="InterPro" id="IPR000343">
    <property type="entry name" value="4pyrrol_synth_GluRdtase"/>
</dbReference>
<evidence type="ECO:0000256" key="4">
    <source>
        <dbReference type="ARBA" id="ARBA00022857"/>
    </source>
</evidence>
<evidence type="ECO:0000256" key="2">
    <source>
        <dbReference type="ARBA" id="ARBA00005916"/>
    </source>
</evidence>
<dbReference type="EMBL" id="JASNFN010000001">
    <property type="protein sequence ID" value="MDP5181392.1"/>
    <property type="molecule type" value="Genomic_DNA"/>
</dbReference>
<dbReference type="InterPro" id="IPR036453">
    <property type="entry name" value="GluRdtase_dimer_dom_sf"/>
</dbReference>
<keyword evidence="4 8" id="KW-0521">NADP</keyword>
<dbReference type="SUPFAM" id="SSF69075">
    <property type="entry name" value="Glutamyl tRNA-reductase dimerization domain"/>
    <property type="match status" value="1"/>
</dbReference>
<evidence type="ECO:0000256" key="5">
    <source>
        <dbReference type="ARBA" id="ARBA00023002"/>
    </source>
</evidence>
<keyword evidence="6 8" id="KW-0627">Porphyrin biosynthesis</keyword>
<feature type="binding site" evidence="8">
    <location>
        <begin position="114"/>
        <end position="116"/>
    </location>
    <ligand>
        <name>substrate</name>
    </ligand>
</feature>
<dbReference type="InterPro" id="IPR015896">
    <property type="entry name" value="4pyrrol_synth_GluRdtase_dimer"/>
</dbReference>
<feature type="binding site" evidence="8">
    <location>
        <position position="120"/>
    </location>
    <ligand>
        <name>substrate</name>
    </ligand>
</feature>
<dbReference type="InterPro" id="IPR018214">
    <property type="entry name" value="GluRdtase_CS"/>
</dbReference>
<dbReference type="InterPro" id="IPR036343">
    <property type="entry name" value="GluRdtase_N_sf"/>
</dbReference>
<accession>A0ABT9I7Z5</accession>
<evidence type="ECO:0000256" key="9">
    <source>
        <dbReference type="RuleBase" id="RU000584"/>
    </source>
</evidence>
<evidence type="ECO:0000256" key="8">
    <source>
        <dbReference type="HAMAP-Rule" id="MF_00087"/>
    </source>
</evidence>
<keyword evidence="5 8" id="KW-0560">Oxidoreductase</keyword>
<comment type="pathway">
    <text evidence="1 8 9">Porphyrin-containing compound metabolism; protoporphyrin-IX biosynthesis; 5-aminolevulinate from L-glutamyl-tRNA(Glu): step 1/2.</text>
</comment>
<feature type="domain" description="Glutamyl-tRNA reductase N-terminal" evidence="12">
    <location>
        <begin position="6"/>
        <end position="156"/>
    </location>
</feature>
<sequence>MSLLAVGVSHQTAPVALLEQFAMGPDERVKALHELVGSDHVSEALVLATCNRVEVFAEVERFHGGVTDVSRVLARQAGATVEELSPYVTVHYEDQAVAHLFTVAAGLDSMVVGETQVLGQLRAAYALAREEGTVGRALHPVAQRALRVGKRVHSETGIDRAGASLVSVALDRAEARIGVLAGRPVLVVGAGSMGALAATTLARRGADVVVSSRTPASAERLAEAVDGRAAPLARMGEEIAAADVLVTCTGSTGLVVGTDVVAGAMTGRGDRPLVVIDLALPRDVDPGVAALPGVHVVDLALLQSENRGALLQSENRGALLQSENRGALLQSEDRGTLLQGERRDGVTTAGPVAADDISTARAMIEAETALLRAERQAAEVGPTVSALRSQAAEVVDAELLRLAGRLPDLDARARAEIARTVRRVVDKLLHEPTVRVKELAATPGGTDYAGALRALFGLGIDADVTPGAGRLADAVTVDPDRPGGPA</sequence>
<dbReference type="Gene3D" id="3.40.50.720">
    <property type="entry name" value="NAD(P)-binding Rossmann-like Domain"/>
    <property type="match status" value="1"/>
</dbReference>
<dbReference type="RefSeq" id="WP_305998144.1">
    <property type="nucleotide sequence ID" value="NZ_JASNFN010000001.1"/>
</dbReference>
<dbReference type="SUPFAM" id="SSF69742">
    <property type="entry name" value="Glutamyl tRNA-reductase catalytic, N-terminal domain"/>
    <property type="match status" value="1"/>
</dbReference>
<evidence type="ECO:0000256" key="7">
    <source>
        <dbReference type="ARBA" id="ARBA00047464"/>
    </source>
</evidence>
<dbReference type="Proteomes" id="UP001233673">
    <property type="component" value="Unassembled WGS sequence"/>
</dbReference>
<evidence type="ECO:0000259" key="11">
    <source>
        <dbReference type="Pfam" id="PF01488"/>
    </source>
</evidence>
<dbReference type="HAMAP" id="MF_00087">
    <property type="entry name" value="Glu_tRNA_reductase"/>
    <property type="match status" value="1"/>
</dbReference>
<comment type="similarity">
    <text evidence="2 8 9">Belongs to the glutamyl-tRNA reductase family.</text>
</comment>
<dbReference type="Pfam" id="PF01488">
    <property type="entry name" value="Shikimate_DH"/>
    <property type="match status" value="1"/>
</dbReference>
<dbReference type="Gene3D" id="3.30.460.30">
    <property type="entry name" value="Glutamyl-tRNA reductase, N-terminal domain"/>
    <property type="match status" value="1"/>
</dbReference>
<dbReference type="PANTHER" id="PTHR43013:SF1">
    <property type="entry name" value="GLUTAMYL-TRNA REDUCTASE"/>
    <property type="match status" value="1"/>
</dbReference>
<organism evidence="13 14">
    <name type="scientific">Blastococcus carthaginiensis</name>
    <dbReference type="NCBI Taxonomy" id="3050034"/>
    <lineage>
        <taxon>Bacteria</taxon>
        <taxon>Bacillati</taxon>
        <taxon>Actinomycetota</taxon>
        <taxon>Actinomycetes</taxon>
        <taxon>Geodermatophilales</taxon>
        <taxon>Geodermatophilaceae</taxon>
        <taxon>Blastococcus</taxon>
    </lineage>
</organism>
<evidence type="ECO:0000256" key="3">
    <source>
        <dbReference type="ARBA" id="ARBA00012970"/>
    </source>
</evidence>
<comment type="caution">
    <text evidence="13">The sequence shown here is derived from an EMBL/GenBank/DDBJ whole genome shotgun (WGS) entry which is preliminary data.</text>
</comment>
<dbReference type="GO" id="GO:0008883">
    <property type="term" value="F:glutamyl-tRNA reductase activity"/>
    <property type="evidence" value="ECO:0007669"/>
    <property type="project" value="UniProtKB-EC"/>
</dbReference>
<dbReference type="InterPro" id="IPR036291">
    <property type="entry name" value="NAD(P)-bd_dom_sf"/>
</dbReference>
<name>A0ABT9I7Z5_9ACTN</name>
<dbReference type="PROSITE" id="PS00747">
    <property type="entry name" value="GLUTR"/>
    <property type="match status" value="1"/>
</dbReference>
<feature type="active site" description="Nucleophile" evidence="8">
    <location>
        <position position="50"/>
    </location>
</feature>
<reference evidence="14" key="1">
    <citation type="submission" date="2023-05" db="EMBL/GenBank/DDBJ databases">
        <title>Draft genome of Pseudofrankia sp. BMG5.37.</title>
        <authorList>
            <person name="Gtari M."/>
            <person name="Ghodhbane F."/>
            <person name="Sbissi I."/>
        </authorList>
    </citation>
    <scope>NUCLEOTIDE SEQUENCE [LARGE SCALE GENOMIC DNA]</scope>
    <source>
        <strain evidence="14">BMG 814</strain>
    </source>
</reference>
<keyword evidence="14" id="KW-1185">Reference proteome</keyword>
<proteinExistence type="inferred from homology"/>
<feature type="binding site" evidence="8">
    <location>
        <begin position="49"/>
        <end position="52"/>
    </location>
    <ligand>
        <name>substrate</name>
    </ligand>
</feature>
<evidence type="ECO:0000313" key="14">
    <source>
        <dbReference type="Proteomes" id="UP001233673"/>
    </source>
</evidence>
<dbReference type="CDD" id="cd05213">
    <property type="entry name" value="NAD_bind_Glutamyl_tRNA_reduct"/>
    <property type="match status" value="1"/>
</dbReference>
<feature type="domain" description="Quinate/shikimate 5-dehydrogenase/glutamyl-tRNA reductase" evidence="11">
    <location>
        <begin position="173"/>
        <end position="300"/>
    </location>
</feature>
<dbReference type="EC" id="1.2.1.70" evidence="3 8"/>
<comment type="miscellaneous">
    <text evidence="8">During catalysis, the active site Cys acts as a nucleophile attacking the alpha-carbonyl group of tRNA-bound glutamate with the formation of a thioester intermediate between enzyme and glutamate, and the concomitant release of tRNA(Glu). The thioester intermediate is finally reduced by direct hydride transfer from NADPH, to form the product GSA.</text>
</comment>
<evidence type="ECO:0000256" key="1">
    <source>
        <dbReference type="ARBA" id="ARBA00005059"/>
    </source>
</evidence>
<feature type="binding site" evidence="8">
    <location>
        <position position="109"/>
    </location>
    <ligand>
        <name>substrate</name>
    </ligand>
</feature>
<feature type="site" description="Important for activity" evidence="8">
    <location>
        <position position="99"/>
    </location>
</feature>
<comment type="domain">
    <text evidence="8">Possesses an unusual extended V-shaped dimeric structure with each monomer consisting of three distinct domains arranged along a curved 'spinal' alpha-helix. The N-terminal catalytic domain specifically recognizes the glutamate moiety of the substrate. The second domain is the NADPH-binding domain, and the third C-terminal domain is responsible for dimerization.</text>
</comment>
<dbReference type="Pfam" id="PF05201">
    <property type="entry name" value="GlutR_N"/>
    <property type="match status" value="1"/>
</dbReference>
<dbReference type="InterPro" id="IPR015895">
    <property type="entry name" value="4pyrrol_synth_GluRdtase_N"/>
</dbReference>
<dbReference type="PIRSF" id="PIRSF000445">
    <property type="entry name" value="4pyrrol_synth_GluRdtase"/>
    <property type="match status" value="1"/>
</dbReference>
<evidence type="ECO:0000313" key="13">
    <source>
        <dbReference type="EMBL" id="MDP5181392.1"/>
    </source>
</evidence>
<dbReference type="Pfam" id="PF00745">
    <property type="entry name" value="GlutR_dimer"/>
    <property type="match status" value="1"/>
</dbReference>
<feature type="domain" description="Tetrapyrrole biosynthesis glutamyl-tRNA reductase dimerisation" evidence="10">
    <location>
        <begin position="360"/>
        <end position="458"/>
    </location>
</feature>
<comment type="function">
    <text evidence="8">Catalyzes the NADPH-dependent reduction of glutamyl-tRNA(Glu) to glutamate 1-semialdehyde (GSA).</text>
</comment>